<evidence type="ECO:0000313" key="7">
    <source>
        <dbReference type="EMBL" id="PAT36861.1"/>
    </source>
</evidence>
<protein>
    <recommendedName>
        <fullName evidence="4">Outer membrane protein assembly factor BamE</fullName>
    </recommendedName>
</protein>
<dbReference type="PANTHER" id="PTHR37482:SF1">
    <property type="entry name" value="OUTER MEMBRANE PROTEIN ASSEMBLY FACTOR BAME"/>
    <property type="match status" value="1"/>
</dbReference>
<comment type="subcellular location">
    <subcellularLocation>
        <location evidence="4">Cell outer membrane</location>
    </subcellularLocation>
</comment>
<comment type="caution">
    <text evidence="7">The sequence shown here is derived from an EMBL/GenBank/DDBJ whole genome shotgun (WGS) entry which is preliminary data.</text>
</comment>
<dbReference type="AlphaFoldDB" id="A0A2A2AGK6"/>
<gene>
    <name evidence="4" type="primary">bamE</name>
    <name evidence="7" type="ORF">CK625_09250</name>
</gene>
<dbReference type="GO" id="GO:0043165">
    <property type="term" value="P:Gram-negative-bacterium-type cell outer membrane assembly"/>
    <property type="evidence" value="ECO:0007669"/>
    <property type="project" value="UniProtKB-UniRule"/>
</dbReference>
<evidence type="ECO:0000256" key="2">
    <source>
        <dbReference type="ARBA" id="ARBA00023136"/>
    </source>
</evidence>
<dbReference type="GO" id="GO:0051205">
    <property type="term" value="P:protein insertion into membrane"/>
    <property type="evidence" value="ECO:0007669"/>
    <property type="project" value="UniProtKB-UniRule"/>
</dbReference>
<sequence length="200" mass="21989">MYQSPPPALPLRGLLLLGVVAAVVLGGCSSINRTSHRMVEAITPYRIEVVQGNFVSREQVQALRPGMSREQVRDILGSPLLASVFHADRWDYVFSIKRRGLAFEEKKLTVYFSGFVLERVEGDEMPSENEFVAMLAQGNRKPRVPKLEATPEQLERYAPKRPAAAGQADAAQSADDGAQEGTGDAQPQPRPRGSYPALEQ</sequence>
<feature type="compositionally biased region" description="Low complexity" evidence="5">
    <location>
        <begin position="163"/>
        <end position="181"/>
    </location>
</feature>
<dbReference type="GO" id="GO:0030674">
    <property type="term" value="F:protein-macromolecule adaptor activity"/>
    <property type="evidence" value="ECO:0007669"/>
    <property type="project" value="TreeGrafter"/>
</dbReference>
<comment type="function">
    <text evidence="4">Part of the outer membrane protein assembly complex, which is involved in assembly and insertion of beta-barrel proteins into the outer membrane.</text>
</comment>
<dbReference type="Proteomes" id="UP000218054">
    <property type="component" value="Unassembled WGS sequence"/>
</dbReference>
<evidence type="ECO:0000259" key="6">
    <source>
        <dbReference type="Pfam" id="PF04355"/>
    </source>
</evidence>
<dbReference type="EMBL" id="NSJB01000006">
    <property type="protein sequence ID" value="PAT36861.1"/>
    <property type="molecule type" value="Genomic_DNA"/>
</dbReference>
<reference evidence="7 8" key="1">
    <citation type="submission" date="2017-08" db="EMBL/GenBank/DDBJ databases">
        <title>WGS of Clinical strains of the CDC Group NO-1 linked to zoonotic infections in humans.</title>
        <authorList>
            <person name="Bernier A.-M."/>
            <person name="Bernard K."/>
        </authorList>
    </citation>
    <scope>NUCLEOTIDE SEQUENCE [LARGE SCALE GENOMIC DNA]</scope>
    <source>
        <strain evidence="7 8">NML00-0135</strain>
    </source>
</reference>
<evidence type="ECO:0000256" key="5">
    <source>
        <dbReference type="SAM" id="MobiDB-lite"/>
    </source>
</evidence>
<dbReference type="InterPro" id="IPR026592">
    <property type="entry name" value="BamE"/>
</dbReference>
<comment type="similarity">
    <text evidence="4">Belongs to the BamE family.</text>
</comment>
<proteinExistence type="inferred from homology"/>
<dbReference type="HAMAP" id="MF_00925">
    <property type="entry name" value="OM_assembly_BamE"/>
    <property type="match status" value="1"/>
</dbReference>
<keyword evidence="3 4" id="KW-0998">Cell outer membrane</keyword>
<keyword evidence="2 4" id="KW-0472">Membrane</keyword>
<evidence type="ECO:0000313" key="8">
    <source>
        <dbReference type="Proteomes" id="UP000218054"/>
    </source>
</evidence>
<keyword evidence="8" id="KW-1185">Reference proteome</keyword>
<dbReference type="Pfam" id="PF04355">
    <property type="entry name" value="BamE"/>
    <property type="match status" value="1"/>
</dbReference>
<dbReference type="InterPro" id="IPR037873">
    <property type="entry name" value="BamE-like"/>
</dbReference>
<keyword evidence="1 4" id="KW-0732">Signal</keyword>
<dbReference type="PANTHER" id="PTHR37482">
    <property type="entry name" value="OUTER MEMBRANE PROTEIN ASSEMBLY FACTOR BAME"/>
    <property type="match status" value="1"/>
</dbReference>
<evidence type="ECO:0000256" key="4">
    <source>
        <dbReference type="HAMAP-Rule" id="MF_00925"/>
    </source>
</evidence>
<dbReference type="RefSeq" id="WP_095540028.1">
    <property type="nucleotide sequence ID" value="NZ_NSJB01000006.1"/>
</dbReference>
<evidence type="ECO:0000256" key="3">
    <source>
        <dbReference type="ARBA" id="ARBA00023237"/>
    </source>
</evidence>
<evidence type="ECO:0000256" key="1">
    <source>
        <dbReference type="ARBA" id="ARBA00022729"/>
    </source>
</evidence>
<organism evidence="7 8">
    <name type="scientific">Vandammella animalimorsus</name>
    <dbReference type="NCBI Taxonomy" id="2029117"/>
    <lineage>
        <taxon>Bacteria</taxon>
        <taxon>Pseudomonadati</taxon>
        <taxon>Pseudomonadota</taxon>
        <taxon>Betaproteobacteria</taxon>
        <taxon>Burkholderiales</taxon>
        <taxon>Comamonadaceae</taxon>
        <taxon>Vandammella</taxon>
    </lineage>
</organism>
<accession>A0A2A2AGK6</accession>
<dbReference type="InterPro" id="IPR007450">
    <property type="entry name" value="BamE_dom"/>
</dbReference>
<name>A0A2A2AGK6_9BURK</name>
<feature type="domain" description="Outer membrane protein assembly factor BamE" evidence="6">
    <location>
        <begin position="52"/>
        <end position="114"/>
    </location>
</feature>
<dbReference type="Gene3D" id="3.30.1450.10">
    <property type="match status" value="1"/>
</dbReference>
<feature type="region of interest" description="Disordered" evidence="5">
    <location>
        <begin position="142"/>
        <end position="200"/>
    </location>
</feature>
<dbReference type="GO" id="GO:1990063">
    <property type="term" value="C:Bam protein complex"/>
    <property type="evidence" value="ECO:0007669"/>
    <property type="project" value="TreeGrafter"/>
</dbReference>
<comment type="subunit">
    <text evidence="4">Part of the Bam complex.</text>
</comment>